<accession>A0ABV6YNR6</accession>
<dbReference type="PANTHER" id="PTHR42754">
    <property type="entry name" value="ENDOGLUCANASE"/>
    <property type="match status" value="1"/>
</dbReference>
<dbReference type="Proteomes" id="UP001594288">
    <property type="component" value="Unassembled WGS sequence"/>
</dbReference>
<dbReference type="InterPro" id="IPR013783">
    <property type="entry name" value="Ig-like_fold"/>
</dbReference>
<dbReference type="InterPro" id="IPR011044">
    <property type="entry name" value="Quino_amine_DH_bsu"/>
</dbReference>
<dbReference type="Gene3D" id="2.60.40.10">
    <property type="entry name" value="Immunoglobulins"/>
    <property type="match status" value="1"/>
</dbReference>
<evidence type="ECO:0000313" key="4">
    <source>
        <dbReference type="Proteomes" id="UP001594288"/>
    </source>
</evidence>
<evidence type="ECO:0000259" key="2">
    <source>
        <dbReference type="Pfam" id="PF13860"/>
    </source>
</evidence>
<dbReference type="Gene3D" id="2.60.40.4070">
    <property type="match status" value="1"/>
</dbReference>
<reference evidence="3 4" key="1">
    <citation type="submission" date="2024-09" db="EMBL/GenBank/DDBJ databases">
        <authorList>
            <person name="D'Angelo T."/>
        </authorList>
    </citation>
    <scope>NUCLEOTIDE SEQUENCE [LARGE SCALE GENOMIC DNA]</scope>
    <source>
        <strain evidence="3">SAG AM-311-F02</strain>
    </source>
</reference>
<keyword evidence="1" id="KW-0732">Signal</keyword>
<protein>
    <submittedName>
        <fullName evidence="3">FlgD immunoglobulin-like domain containing protein</fullName>
    </submittedName>
</protein>
<feature type="signal peptide" evidence="1">
    <location>
        <begin position="1"/>
        <end position="24"/>
    </location>
</feature>
<proteinExistence type="predicted"/>
<feature type="chain" id="PRO_5045455430" evidence="1">
    <location>
        <begin position="25"/>
        <end position="694"/>
    </location>
</feature>
<dbReference type="PANTHER" id="PTHR42754:SF1">
    <property type="entry name" value="LIPOPROTEIN"/>
    <property type="match status" value="1"/>
</dbReference>
<organism evidence="3 4">
    <name type="scientific">Eiseniibacteriota bacterium</name>
    <dbReference type="NCBI Taxonomy" id="2212470"/>
    <lineage>
        <taxon>Bacteria</taxon>
        <taxon>Candidatus Eiseniibacteriota</taxon>
    </lineage>
</organism>
<comment type="caution">
    <text evidence="3">The sequence shown here is derived from an EMBL/GenBank/DDBJ whole genome shotgun (WGS) entry which is preliminary data.</text>
</comment>
<dbReference type="SUPFAM" id="SSF50969">
    <property type="entry name" value="YVTN repeat-like/Quinoprotein amine dehydrogenase"/>
    <property type="match status" value="1"/>
</dbReference>
<keyword evidence="4" id="KW-1185">Reference proteome</keyword>
<dbReference type="EMBL" id="JBHPEI010000013">
    <property type="protein sequence ID" value="MFC1799572.1"/>
    <property type="molecule type" value="Genomic_DNA"/>
</dbReference>
<dbReference type="Pfam" id="PF13860">
    <property type="entry name" value="FlgD_ig"/>
    <property type="match status" value="1"/>
</dbReference>
<evidence type="ECO:0000256" key="1">
    <source>
        <dbReference type="SAM" id="SignalP"/>
    </source>
</evidence>
<dbReference type="InterPro" id="IPR026444">
    <property type="entry name" value="Secre_tail"/>
</dbReference>
<dbReference type="InterPro" id="IPR025965">
    <property type="entry name" value="FlgD/Vpr_Ig-like"/>
</dbReference>
<dbReference type="NCBIfam" id="TIGR04183">
    <property type="entry name" value="Por_Secre_tail"/>
    <property type="match status" value="1"/>
</dbReference>
<name>A0ABV6YNR6_UNCEI</name>
<sequence length="694" mass="75553">MWYNLRILAIVTAWLILYAPQALAQGPDTLWTGIYGGRKADTGNAVEVTTDGGYIVAGWTMSFGRGWRDVYLVKVDAHGDTLWTRAYGDTLDDSGYSVRQTSDGGYIVAGETWEMSPYGEEEPQIYLIRTDANGDTLWTRTYGEAGYDYGRSVQITDDGGFIVAGASGGDALLMKTDAEGNVAWSRSYGSPGPFSHENGESVVQTSDGGYAMTGETWSFSATRPDVFLTKTDSDGDTLWTRMYGTGGTDYGRSVLETDDHGFVVAGNTGGDILILKTDSSGALEWMKGYGGTDFDKGYEIEKTSDGGYIAVGNTSSFGSGQEDVYVVRVNSVGDTLWTRAYGGTGPDEGRSIRELADGGYIVAGYSLWRGWRIRDVYLLRLVFSDPRISEVADVALDQGRQVRLSWHRSALDKPGSESPVAGYSIWRRIAPLGPGQPDSSDQVDSGRELYPPGTWDYIETVPARCEDIYNCVVPTLCDSTAYGMCWSAFFVSAMTADPSVYFDSKPDSGYSVDNLAPLPPENLRFLSPTELAWAESQESDFDYFSVYGSSHEVFDNSASLVAKTSSIVCDVTDAISAYYHVTSTDFAGNEGEASTIPDAAGVSTYALLQNRPNPFGAKTAIRFHLPQQTHVTLSVFSVEGCLVKTLAQNTFPGGRHTVEWAGDDNTGESLSSGIYFIRMDAGDFRQTRKMMILR</sequence>
<evidence type="ECO:0000313" key="3">
    <source>
        <dbReference type="EMBL" id="MFC1799572.1"/>
    </source>
</evidence>
<feature type="domain" description="FlgD/Vpr Ig-like" evidence="2">
    <location>
        <begin position="617"/>
        <end position="681"/>
    </location>
</feature>
<gene>
    <name evidence="3" type="ORF">ACFL2Z_01510</name>
</gene>